<evidence type="ECO:0000313" key="10">
    <source>
        <dbReference type="Proteomes" id="UP000005408"/>
    </source>
</evidence>
<keyword evidence="5" id="KW-0158">Chromosome</keyword>
<dbReference type="GO" id="GO:0045740">
    <property type="term" value="P:positive regulation of DNA replication"/>
    <property type="evidence" value="ECO:0007669"/>
    <property type="project" value="TreeGrafter"/>
</dbReference>
<dbReference type="InterPro" id="IPR029156">
    <property type="entry name" value="CTC1"/>
</dbReference>
<evidence type="ECO:0000256" key="8">
    <source>
        <dbReference type="ARBA" id="ARBA00023242"/>
    </source>
</evidence>
<dbReference type="Proteomes" id="UP000005408">
    <property type="component" value="Unassembled WGS sequence"/>
</dbReference>
<keyword evidence="6" id="KW-0779">Telomere</keyword>
<evidence type="ECO:0000256" key="4">
    <source>
        <dbReference type="ARBA" id="ARBA00016175"/>
    </source>
</evidence>
<dbReference type="Pfam" id="PF15489">
    <property type="entry name" value="CTC1"/>
    <property type="match status" value="2"/>
</dbReference>
<evidence type="ECO:0000313" key="9">
    <source>
        <dbReference type="EnsemblMetazoa" id="G10131.2:cds"/>
    </source>
</evidence>
<dbReference type="GO" id="GO:1990879">
    <property type="term" value="C:CST complex"/>
    <property type="evidence" value="ECO:0007669"/>
    <property type="project" value="TreeGrafter"/>
</dbReference>
<keyword evidence="10" id="KW-1185">Reference proteome</keyword>
<comment type="similarity">
    <text evidence="3">Belongs to the CTC1 family.</text>
</comment>
<evidence type="ECO:0000256" key="1">
    <source>
        <dbReference type="ARBA" id="ARBA00004123"/>
    </source>
</evidence>
<comment type="subcellular location">
    <subcellularLocation>
        <location evidence="2">Chromosome</location>
        <location evidence="2">Telomere</location>
    </subcellularLocation>
    <subcellularLocation>
        <location evidence="1">Nucleus</location>
    </subcellularLocation>
</comment>
<dbReference type="PANTHER" id="PTHR14865:SF2">
    <property type="entry name" value="CST COMPLEX SUBUNIT CTC1"/>
    <property type="match status" value="1"/>
</dbReference>
<protein>
    <recommendedName>
        <fullName evidence="4">CST complex subunit CTC1</fullName>
    </recommendedName>
</protein>
<evidence type="ECO:0000256" key="2">
    <source>
        <dbReference type="ARBA" id="ARBA00004574"/>
    </source>
</evidence>
<evidence type="ECO:0000256" key="5">
    <source>
        <dbReference type="ARBA" id="ARBA00022454"/>
    </source>
</evidence>
<dbReference type="GO" id="GO:0010833">
    <property type="term" value="P:telomere maintenance via telomere lengthening"/>
    <property type="evidence" value="ECO:0007669"/>
    <property type="project" value="TreeGrafter"/>
</dbReference>
<dbReference type="GO" id="GO:0003697">
    <property type="term" value="F:single-stranded DNA binding"/>
    <property type="evidence" value="ECO:0007669"/>
    <property type="project" value="InterPro"/>
</dbReference>
<evidence type="ECO:0000256" key="6">
    <source>
        <dbReference type="ARBA" id="ARBA00022895"/>
    </source>
</evidence>
<dbReference type="AlphaFoldDB" id="A0A8W8HLG7"/>
<reference evidence="9" key="1">
    <citation type="submission" date="2022-08" db="UniProtKB">
        <authorList>
            <consortium name="EnsemblMetazoa"/>
        </authorList>
    </citation>
    <scope>IDENTIFICATION</scope>
    <source>
        <strain evidence="9">05x7-T-G4-1.051#20</strain>
    </source>
</reference>
<name>A0A8W8HLG7_MAGGI</name>
<proteinExistence type="inferred from homology"/>
<organism evidence="9 10">
    <name type="scientific">Magallana gigas</name>
    <name type="common">Pacific oyster</name>
    <name type="synonym">Crassostrea gigas</name>
    <dbReference type="NCBI Taxonomy" id="29159"/>
    <lineage>
        <taxon>Eukaryota</taxon>
        <taxon>Metazoa</taxon>
        <taxon>Spiralia</taxon>
        <taxon>Lophotrochozoa</taxon>
        <taxon>Mollusca</taxon>
        <taxon>Bivalvia</taxon>
        <taxon>Autobranchia</taxon>
        <taxon>Pteriomorphia</taxon>
        <taxon>Ostreida</taxon>
        <taxon>Ostreoidea</taxon>
        <taxon>Ostreidae</taxon>
        <taxon>Magallana</taxon>
    </lineage>
</organism>
<keyword evidence="7" id="KW-0238">DNA-binding</keyword>
<dbReference type="InterPro" id="IPR042617">
    <property type="entry name" value="CTC1-like"/>
</dbReference>
<accession>A0A8W8HLG7</accession>
<dbReference type="GO" id="GO:0042162">
    <property type="term" value="F:telomeric DNA binding"/>
    <property type="evidence" value="ECO:0007669"/>
    <property type="project" value="TreeGrafter"/>
</dbReference>
<sequence length="1183" mass="135551">MNDNLQTGRYDIGEKLFQIDDRNDQEKQWLVSLIDTFPIIRGHCSDDEFHRFLLGLRRLVRRQFVEYKLVSVGELLDCKDGFCVNFQSKESPEAHTQNSRQSHRRVLYGQFVCQTLRQDDQVSGVQLQDNTGAIDCKVTESIRHNLICTKDSWCILTSWRLVSNETGLNYIEVSKFSKEENDQNMKRDIRVLSTVDVSTLLRNKDTLQTDRINVIGEIRCISEVIKIKEDLILLIELENSIFIIVKDKKFLHWRDLLSPRTELVFVDLLPTSLYKGSEQEKRVLVPWKNAEVLLPAMANIEVLSLSGWLKQNPSNSILIRQTGPIPSSCPEELCTYKGKITNADLESFGLYQLDRTVWLILSGLPYKHQYSDLHLGSTVTVYNCHMCAFKQFPKICIVCCMSSSFRVTEFSGITPQVKSVKPSAFIRKWLWRYSVTKMMIFQFSRFLISLYNKFHTSLCSRFDWLLEKYVNCEMNLPKRDYMKEFLSTPHSCLLLGREIDTKPLDSFLPVIPLCSDIVFDSALIHRVGYDIIQNLRTVEHLNSDLYWLYHSQDQDVTQVLIGYIQFCPDTGGVLLMDDTGCHKCLTLTGRDKSELSFSSLNGCLVAIQKYSIMFEKFQLCQYPNCNSYGDQSYVRGSREDHYLVVSISNIEILIKNKKSKVSTDKERVLCCVIHKESLLLDGVSSGRPHFRFTAFGYFLDTSWSEEEVHDFGNDALKFWKERYLADDVTWTYAGGDDKTRNLLSATKILLFQNTSVKWYNTLQPGKHYWFSSEGGLTPVSAKSSLKFLKKAEKQAGGKTCVLVPSDLWVTERKLDYRCQQMTCHVCKNSSMLSEISEITKESFQNKMVSFEGRIKNRRHLPADNQQYQKKTTSLSGSTSCVSTLDNRKISLTVSSLDAEEEVVVYMTLTNTRYPLGLLPGHVIRFRNLERRVSRHGSVYCQYVVVSTLEILGAGTEPLLREVKEPEMKDSLWENALTHHLCEIWRPPYMSLFQCVTHIHRITKLSFKSTCLNCNSIIYNGECENHLCNPDHGTKFSASASFSVDDGTSFANVKCYSGVVQKLLELSDIEWVNLEEAVKLQGDIFITSNNDNGSSVEFFLQTLRGGSHLHLPKQLLLKPDRQTMSQDVYYNLDAASSSDFPMKAVDTGCGQVETKCLPILHLTCLDIRQLDVTSYVMYNLTTSS</sequence>
<dbReference type="EnsemblMetazoa" id="G10131.2">
    <property type="protein sequence ID" value="G10131.2:cds"/>
    <property type="gene ID" value="G10131"/>
</dbReference>
<keyword evidence="8" id="KW-0539">Nucleus</keyword>
<evidence type="ECO:0000256" key="3">
    <source>
        <dbReference type="ARBA" id="ARBA00006332"/>
    </source>
</evidence>
<dbReference type="PANTHER" id="PTHR14865">
    <property type="entry name" value="CST COMPLEX SUBUNIT CTC1"/>
    <property type="match status" value="1"/>
</dbReference>
<evidence type="ECO:0000256" key="7">
    <source>
        <dbReference type="ARBA" id="ARBA00023125"/>
    </source>
</evidence>